<dbReference type="Pfam" id="PF12697">
    <property type="entry name" value="Abhydrolase_6"/>
    <property type="match status" value="1"/>
</dbReference>
<dbReference type="EMBL" id="FOKA01000012">
    <property type="protein sequence ID" value="SFB27846.1"/>
    <property type="molecule type" value="Genomic_DNA"/>
</dbReference>
<dbReference type="InterPro" id="IPR000073">
    <property type="entry name" value="AB_hydrolase_1"/>
</dbReference>
<evidence type="ECO:0000313" key="2">
    <source>
        <dbReference type="EMBL" id="SFB27846.1"/>
    </source>
</evidence>
<organism evidence="2 3">
    <name type="scientific">Cellulomonas marina</name>
    <dbReference type="NCBI Taxonomy" id="988821"/>
    <lineage>
        <taxon>Bacteria</taxon>
        <taxon>Bacillati</taxon>
        <taxon>Actinomycetota</taxon>
        <taxon>Actinomycetes</taxon>
        <taxon>Micrococcales</taxon>
        <taxon>Cellulomonadaceae</taxon>
        <taxon>Cellulomonas</taxon>
    </lineage>
</organism>
<dbReference type="SUPFAM" id="SSF53474">
    <property type="entry name" value="alpha/beta-Hydrolases"/>
    <property type="match status" value="1"/>
</dbReference>
<sequence>MTPEEVLGRPVVLVHGTRTSSAIWSGQAAALAAHGHPVHAIDLPGHGTRSGERLTRRGALEAIDAAVRGCEVPPLLVGLSLGGYLCLAYAAAGGDHLAGVVLAGCSTQLRGKPLRAYRELSRYVTRTFGLGGGTWHVVTDMLTTLAGYSPLDDLRRLTVPVWVVNGRRDPLRFDEWRYRRAVPGLRVHVVPGAGHDVNSEHPVAFNRLLLDVVHGLRPVAVPPPDVPGGTRPDDGARP</sequence>
<dbReference type="InterPro" id="IPR029058">
    <property type="entry name" value="AB_hydrolase_fold"/>
</dbReference>
<evidence type="ECO:0000313" key="3">
    <source>
        <dbReference type="Proteomes" id="UP000199012"/>
    </source>
</evidence>
<proteinExistence type="predicted"/>
<dbReference type="Gene3D" id="3.40.50.1820">
    <property type="entry name" value="alpha/beta hydrolase"/>
    <property type="match status" value="1"/>
</dbReference>
<gene>
    <name evidence="2" type="ORF">SAMN05421867_11258</name>
</gene>
<dbReference type="AlphaFoldDB" id="A0A1I0ZRV3"/>
<dbReference type="Proteomes" id="UP000199012">
    <property type="component" value="Unassembled WGS sequence"/>
</dbReference>
<evidence type="ECO:0000259" key="1">
    <source>
        <dbReference type="Pfam" id="PF12697"/>
    </source>
</evidence>
<dbReference type="PANTHER" id="PTHR46438:SF11">
    <property type="entry name" value="LIPASE-RELATED"/>
    <property type="match status" value="1"/>
</dbReference>
<protein>
    <submittedName>
        <fullName evidence="2">Pimeloyl-ACP methyl ester carboxylesterase</fullName>
    </submittedName>
</protein>
<reference evidence="2 3" key="1">
    <citation type="submission" date="2016-10" db="EMBL/GenBank/DDBJ databases">
        <authorList>
            <person name="de Groot N.N."/>
        </authorList>
    </citation>
    <scope>NUCLEOTIDE SEQUENCE [LARGE SCALE GENOMIC DNA]</scope>
    <source>
        <strain evidence="2 3">CGMCC 4.6945</strain>
    </source>
</reference>
<feature type="domain" description="AB hydrolase-1" evidence="1">
    <location>
        <begin position="11"/>
        <end position="207"/>
    </location>
</feature>
<accession>A0A1I0ZRV3</accession>
<dbReference type="GO" id="GO:0003824">
    <property type="term" value="F:catalytic activity"/>
    <property type="evidence" value="ECO:0007669"/>
    <property type="project" value="UniProtKB-ARBA"/>
</dbReference>
<dbReference type="RefSeq" id="WP_239078785.1">
    <property type="nucleotide sequence ID" value="NZ_BONM01000009.1"/>
</dbReference>
<name>A0A1I0ZRV3_9CELL</name>
<dbReference type="STRING" id="988821.SAMN05421867_11258"/>
<dbReference type="PANTHER" id="PTHR46438">
    <property type="entry name" value="ALPHA/BETA-HYDROLASES SUPERFAMILY PROTEIN"/>
    <property type="match status" value="1"/>
</dbReference>
<keyword evidence="3" id="KW-1185">Reference proteome</keyword>